<dbReference type="Gene3D" id="1.20.1560.10">
    <property type="entry name" value="ABC transporter type 1, transmembrane domain"/>
    <property type="match status" value="1"/>
</dbReference>
<dbReference type="PROSITE" id="PS50929">
    <property type="entry name" value="ABC_TM1F"/>
    <property type="match status" value="1"/>
</dbReference>
<comment type="subcellular location">
    <subcellularLocation>
        <location evidence="1">Cell membrane</location>
        <topology evidence="1">Multi-pass membrane protein</topology>
    </subcellularLocation>
</comment>
<evidence type="ECO:0000256" key="4">
    <source>
        <dbReference type="ARBA" id="ARBA00022692"/>
    </source>
</evidence>
<dbReference type="PROSITE" id="PS50893">
    <property type="entry name" value="ABC_TRANSPORTER_2"/>
    <property type="match status" value="1"/>
</dbReference>
<feature type="transmembrane region" description="Helical" evidence="9">
    <location>
        <begin position="170"/>
        <end position="188"/>
    </location>
</feature>
<sequence length="599" mass="68411">MQSDDISGKVYDTRLIKRIGTYTKGTRGMVALAVLLIITASFLQLLAPWFTKQAIDIYVNQSNLEGLYTIIFWYIGVMLAIFVVQYAQSLTTQYIGQKLMYNLRSEIFMHLQRLSLSFFDKNPVGRLMTRVASDVESLNQMFTQGVVNIFGDIFLLIGIITVMLNINMELALWTFTVIPALFIITMIFKRKVRVAFRDIRKWLARINSYLQENITGMNIVQIFNRQEKNYEDFKVINRKHTQAYVKTVSYYAIFYPAIEFVSAIALAIVLVRGGMLKAEGFATYGALVAFIQYAQMFFRPISDLSDKFNVLQGAIASAERVFKLLDTPPRITSLDSPQKLPSLRGAIRFSDVSFAYNDDNWVLRDVSFEVAPKSSIAIVGHTGAGKSTLINLLGRQYDIQKGRIEIDGQDIRDYDLRDLRRSMALVLQDVFLFSGSILENVRLSNEQISREQVIEACKKVNAHTFIERLPQGYDTRLNERGSNLSMGQRQLLSFARAVVVEPDILILDEATSNIDTETEILIQKALDFMMRDRTSIIIAHRLSTIKHVDRILVFHKGCLKEEGSHDELMAHKGLYYQLYQLQYKDQEKKTGNAQGVNDI</sequence>
<dbReference type="SMART" id="SM00382">
    <property type="entry name" value="AAA"/>
    <property type="match status" value="1"/>
</dbReference>
<comment type="caution">
    <text evidence="12">The sequence shown here is derived from an EMBL/GenBank/DDBJ whole genome shotgun (WGS) entry which is preliminary data.</text>
</comment>
<dbReference type="AlphaFoldDB" id="A0A7V1M1B2"/>
<feature type="domain" description="ABC transmembrane type-1" evidence="11">
    <location>
        <begin position="31"/>
        <end position="313"/>
    </location>
</feature>
<dbReference type="InterPro" id="IPR003593">
    <property type="entry name" value="AAA+_ATPase"/>
</dbReference>
<evidence type="ECO:0000259" key="10">
    <source>
        <dbReference type="PROSITE" id="PS50893"/>
    </source>
</evidence>
<evidence type="ECO:0000256" key="5">
    <source>
        <dbReference type="ARBA" id="ARBA00022741"/>
    </source>
</evidence>
<dbReference type="GO" id="GO:0016887">
    <property type="term" value="F:ATP hydrolysis activity"/>
    <property type="evidence" value="ECO:0007669"/>
    <property type="project" value="InterPro"/>
</dbReference>
<dbReference type="EMBL" id="DRLD01000336">
    <property type="protein sequence ID" value="HED11414.1"/>
    <property type="molecule type" value="Genomic_DNA"/>
</dbReference>
<dbReference type="Gene3D" id="3.40.50.300">
    <property type="entry name" value="P-loop containing nucleotide triphosphate hydrolases"/>
    <property type="match status" value="1"/>
</dbReference>
<keyword evidence="4 9" id="KW-0812">Transmembrane</keyword>
<feature type="transmembrane region" description="Helical" evidence="9">
    <location>
        <begin position="28"/>
        <end position="47"/>
    </location>
</feature>
<dbReference type="CDD" id="cd03254">
    <property type="entry name" value="ABCC_Glucan_exporter_like"/>
    <property type="match status" value="1"/>
</dbReference>
<dbReference type="GO" id="GO:0015421">
    <property type="term" value="F:ABC-type oligopeptide transporter activity"/>
    <property type="evidence" value="ECO:0007669"/>
    <property type="project" value="TreeGrafter"/>
</dbReference>
<protein>
    <submittedName>
        <fullName evidence="12">ABC transporter ATP-binding protein</fullName>
    </submittedName>
</protein>
<keyword evidence="8 9" id="KW-0472">Membrane</keyword>
<dbReference type="CDD" id="cd18544">
    <property type="entry name" value="ABC_6TM_TmrA_like"/>
    <property type="match status" value="1"/>
</dbReference>
<dbReference type="SUPFAM" id="SSF52540">
    <property type="entry name" value="P-loop containing nucleoside triphosphate hydrolases"/>
    <property type="match status" value="1"/>
</dbReference>
<keyword evidence="5" id="KW-0547">Nucleotide-binding</keyword>
<dbReference type="SUPFAM" id="SSF90123">
    <property type="entry name" value="ABC transporter transmembrane region"/>
    <property type="match status" value="1"/>
</dbReference>
<feature type="domain" description="ABC transporter" evidence="10">
    <location>
        <begin position="347"/>
        <end position="581"/>
    </location>
</feature>
<evidence type="ECO:0000256" key="2">
    <source>
        <dbReference type="ARBA" id="ARBA00022448"/>
    </source>
</evidence>
<gene>
    <name evidence="12" type="ORF">ENJ10_12050</name>
</gene>
<keyword evidence="2" id="KW-0813">Transport</keyword>
<organism evidence="12">
    <name type="scientific">Caldithrix abyssi</name>
    <dbReference type="NCBI Taxonomy" id="187145"/>
    <lineage>
        <taxon>Bacteria</taxon>
        <taxon>Pseudomonadati</taxon>
        <taxon>Calditrichota</taxon>
        <taxon>Calditrichia</taxon>
        <taxon>Calditrichales</taxon>
        <taxon>Calditrichaceae</taxon>
        <taxon>Caldithrix</taxon>
    </lineage>
</organism>
<keyword evidence="7 9" id="KW-1133">Transmembrane helix</keyword>
<evidence type="ECO:0000256" key="8">
    <source>
        <dbReference type="ARBA" id="ARBA00023136"/>
    </source>
</evidence>
<proteinExistence type="predicted"/>
<dbReference type="InterPro" id="IPR011527">
    <property type="entry name" value="ABC1_TM_dom"/>
</dbReference>
<dbReference type="PANTHER" id="PTHR43394">
    <property type="entry name" value="ATP-DEPENDENT PERMEASE MDL1, MITOCHONDRIAL"/>
    <property type="match status" value="1"/>
</dbReference>
<feature type="transmembrane region" description="Helical" evidence="9">
    <location>
        <begin position="67"/>
        <end position="87"/>
    </location>
</feature>
<dbReference type="FunFam" id="3.40.50.300:FF:000287">
    <property type="entry name" value="Multidrug ABC transporter ATP-binding protein"/>
    <property type="match status" value="1"/>
</dbReference>
<dbReference type="InterPro" id="IPR039421">
    <property type="entry name" value="Type_1_exporter"/>
</dbReference>
<evidence type="ECO:0000256" key="1">
    <source>
        <dbReference type="ARBA" id="ARBA00004651"/>
    </source>
</evidence>
<dbReference type="Pfam" id="PF00664">
    <property type="entry name" value="ABC_membrane"/>
    <property type="match status" value="1"/>
</dbReference>
<dbReference type="InterPro" id="IPR027417">
    <property type="entry name" value="P-loop_NTPase"/>
</dbReference>
<keyword evidence="3" id="KW-1003">Cell membrane</keyword>
<feature type="transmembrane region" description="Helical" evidence="9">
    <location>
        <begin position="248"/>
        <end position="269"/>
    </location>
</feature>
<dbReference type="GO" id="GO:0005886">
    <property type="term" value="C:plasma membrane"/>
    <property type="evidence" value="ECO:0007669"/>
    <property type="project" value="UniProtKB-SubCell"/>
</dbReference>
<keyword evidence="6 12" id="KW-0067">ATP-binding</keyword>
<evidence type="ECO:0000256" key="7">
    <source>
        <dbReference type="ARBA" id="ARBA00022989"/>
    </source>
</evidence>
<dbReference type="PANTHER" id="PTHR43394:SF1">
    <property type="entry name" value="ATP-BINDING CASSETTE SUB-FAMILY B MEMBER 10, MITOCHONDRIAL"/>
    <property type="match status" value="1"/>
</dbReference>
<accession>A0A7V1M1B2</accession>
<evidence type="ECO:0000259" key="11">
    <source>
        <dbReference type="PROSITE" id="PS50929"/>
    </source>
</evidence>
<reference evidence="12" key="1">
    <citation type="journal article" date="2020" name="mSystems">
        <title>Genome- and Community-Level Interaction Insights into Carbon Utilization and Element Cycling Functions of Hydrothermarchaeota in Hydrothermal Sediment.</title>
        <authorList>
            <person name="Zhou Z."/>
            <person name="Liu Y."/>
            <person name="Xu W."/>
            <person name="Pan J."/>
            <person name="Luo Z.H."/>
            <person name="Li M."/>
        </authorList>
    </citation>
    <scope>NUCLEOTIDE SEQUENCE [LARGE SCALE GENOMIC DNA]</scope>
    <source>
        <strain evidence="12">HyVt-456</strain>
    </source>
</reference>
<dbReference type="InterPro" id="IPR036640">
    <property type="entry name" value="ABC1_TM_sf"/>
</dbReference>
<evidence type="ECO:0000313" key="12">
    <source>
        <dbReference type="EMBL" id="HED11414.1"/>
    </source>
</evidence>
<evidence type="ECO:0000256" key="9">
    <source>
        <dbReference type="SAM" id="Phobius"/>
    </source>
</evidence>
<dbReference type="FunFam" id="1.20.1560.10:FF:000011">
    <property type="entry name" value="Multidrug ABC transporter ATP-binding protein"/>
    <property type="match status" value="1"/>
</dbReference>
<dbReference type="GO" id="GO:0005524">
    <property type="term" value="F:ATP binding"/>
    <property type="evidence" value="ECO:0007669"/>
    <property type="project" value="UniProtKB-KW"/>
</dbReference>
<evidence type="ECO:0000256" key="6">
    <source>
        <dbReference type="ARBA" id="ARBA00022840"/>
    </source>
</evidence>
<dbReference type="Proteomes" id="UP000886005">
    <property type="component" value="Unassembled WGS sequence"/>
</dbReference>
<feature type="transmembrane region" description="Helical" evidence="9">
    <location>
        <begin position="146"/>
        <end position="164"/>
    </location>
</feature>
<dbReference type="Pfam" id="PF00005">
    <property type="entry name" value="ABC_tran"/>
    <property type="match status" value="1"/>
</dbReference>
<dbReference type="InterPro" id="IPR003439">
    <property type="entry name" value="ABC_transporter-like_ATP-bd"/>
</dbReference>
<name>A0A7V1M1B2_CALAY</name>
<evidence type="ECO:0000256" key="3">
    <source>
        <dbReference type="ARBA" id="ARBA00022475"/>
    </source>
</evidence>